<accession>A0ACB5TL25</accession>
<name>A0ACB5TL25_AMBMO</name>
<reference evidence="1" key="1">
    <citation type="submission" date="2023-04" db="EMBL/GenBank/DDBJ databases">
        <title>Ambrosiozyma monospora NBRC 10751.</title>
        <authorList>
            <person name="Ichikawa N."/>
            <person name="Sato H."/>
            <person name="Tonouchi N."/>
        </authorList>
    </citation>
    <scope>NUCLEOTIDE SEQUENCE</scope>
    <source>
        <strain evidence="1">NBRC 10751</strain>
    </source>
</reference>
<keyword evidence="2" id="KW-1185">Reference proteome</keyword>
<evidence type="ECO:0000313" key="2">
    <source>
        <dbReference type="Proteomes" id="UP001165064"/>
    </source>
</evidence>
<organism evidence="1 2">
    <name type="scientific">Ambrosiozyma monospora</name>
    <name type="common">Yeast</name>
    <name type="synonym">Endomycopsis monosporus</name>
    <dbReference type="NCBI Taxonomy" id="43982"/>
    <lineage>
        <taxon>Eukaryota</taxon>
        <taxon>Fungi</taxon>
        <taxon>Dikarya</taxon>
        <taxon>Ascomycota</taxon>
        <taxon>Saccharomycotina</taxon>
        <taxon>Pichiomycetes</taxon>
        <taxon>Pichiales</taxon>
        <taxon>Pichiaceae</taxon>
        <taxon>Ambrosiozyma</taxon>
    </lineage>
</organism>
<comment type="caution">
    <text evidence="1">The sequence shown here is derived from an EMBL/GenBank/DDBJ whole genome shotgun (WGS) entry which is preliminary data.</text>
</comment>
<evidence type="ECO:0000313" key="1">
    <source>
        <dbReference type="EMBL" id="GME90343.1"/>
    </source>
</evidence>
<sequence>MSSAQAQTQTPWWKDAVVYQVYPASFKDSDGDGWGDIPGIISELDHIKEVGTTVVWLSPHYDSPQEDMGYDISNYEAVYPRYGTMDDMDKTCLV</sequence>
<dbReference type="EMBL" id="BSXS01007801">
    <property type="protein sequence ID" value="GME90343.1"/>
    <property type="molecule type" value="Genomic_DNA"/>
</dbReference>
<proteinExistence type="predicted"/>
<protein>
    <submittedName>
        <fullName evidence="1">Unnamed protein product</fullName>
    </submittedName>
</protein>
<dbReference type="Proteomes" id="UP001165064">
    <property type="component" value="Unassembled WGS sequence"/>
</dbReference>
<gene>
    <name evidence="1" type="ORF">Amon02_000868700</name>
</gene>